<dbReference type="RefSeq" id="WP_241310343.1">
    <property type="nucleotide sequence ID" value="NZ_JAKYXJ010000008.1"/>
</dbReference>
<proteinExistence type="predicted"/>
<gene>
    <name evidence="1" type="ORF">V2E39_23805</name>
</gene>
<reference evidence="1 2" key="1">
    <citation type="submission" date="2024-01" db="EMBL/GenBank/DDBJ databases">
        <title>Whole genome of Chryseobacterium arthrosphaerae NNCa 2741.</title>
        <authorList>
            <person name="Boriskina E.V."/>
            <person name="Gordinskaya N.A."/>
            <person name="Kropotov V.S."/>
            <person name="Alekseeva A.E."/>
            <person name="Makhova M.A."/>
            <person name="Kryazhev D.V."/>
            <person name="Shkurkina I.S."/>
        </authorList>
    </citation>
    <scope>NUCLEOTIDE SEQUENCE [LARGE SCALE GENOMIC DNA]</scope>
    <source>
        <strain evidence="1 2">NNCa 2741</strain>
    </source>
</reference>
<dbReference type="InterPro" id="IPR041197">
    <property type="entry name" value="LD_cluster3"/>
</dbReference>
<sequence length="222" mass="25738">MKNIFLSASIPLPERHPKYYDTADIIAIRDAVIALASLVLSKHRIIWGGHPSITPLIYYVIERTIQNEFLEKDFEELDLEEEKKAVEKKLKSTISKHVILYQSLFFKDKFPADNDKFENIVYTDSSGDIQNSIHLMRERMLSDYKYDAAVFIGGMDGIEVEYKMFIEKHPHALILPIASTGAATKIVYDSIFPEHKKNERFVKDYGYMSLFQKFLMDNIADM</sequence>
<comment type="caution">
    <text evidence="1">The sequence shown here is derived from an EMBL/GenBank/DDBJ whole genome shotgun (WGS) entry which is preliminary data.</text>
</comment>
<dbReference type="Proteomes" id="UP001350005">
    <property type="component" value="Unassembled WGS sequence"/>
</dbReference>
<organism evidence="1 2">
    <name type="scientific">Chryseobacterium arthrosphaerae</name>
    <dbReference type="NCBI Taxonomy" id="651561"/>
    <lineage>
        <taxon>Bacteria</taxon>
        <taxon>Pseudomonadati</taxon>
        <taxon>Bacteroidota</taxon>
        <taxon>Flavobacteriia</taxon>
        <taxon>Flavobacteriales</taxon>
        <taxon>Weeksellaceae</taxon>
        <taxon>Chryseobacterium group</taxon>
        <taxon>Chryseobacterium</taxon>
    </lineage>
</organism>
<protein>
    <submittedName>
        <fullName evidence="1">Uncharacterized protein</fullName>
    </submittedName>
</protein>
<dbReference type="EMBL" id="JAZGJU010000116">
    <property type="protein sequence ID" value="MEE6130437.1"/>
    <property type="molecule type" value="Genomic_DNA"/>
</dbReference>
<accession>A0ABU7R6M2</accession>
<name>A0ABU7R6M2_9FLAO</name>
<evidence type="ECO:0000313" key="1">
    <source>
        <dbReference type="EMBL" id="MEE6130437.1"/>
    </source>
</evidence>
<keyword evidence="2" id="KW-1185">Reference proteome</keyword>
<dbReference type="Pfam" id="PF18180">
    <property type="entry name" value="LD_cluster3"/>
    <property type="match status" value="2"/>
</dbReference>
<evidence type="ECO:0000313" key="2">
    <source>
        <dbReference type="Proteomes" id="UP001350005"/>
    </source>
</evidence>